<reference evidence="1" key="2">
    <citation type="journal article" date="2015" name="Data Brief">
        <title>Shoot transcriptome of the giant reed, Arundo donax.</title>
        <authorList>
            <person name="Barrero R.A."/>
            <person name="Guerrero F.D."/>
            <person name="Moolhuijzen P."/>
            <person name="Goolsby J.A."/>
            <person name="Tidwell J."/>
            <person name="Bellgard S.E."/>
            <person name="Bellgard M.I."/>
        </authorList>
    </citation>
    <scope>NUCLEOTIDE SEQUENCE</scope>
    <source>
        <tissue evidence="1">Shoot tissue taken approximately 20 cm above the soil surface</tissue>
    </source>
</reference>
<reference evidence="1" key="1">
    <citation type="submission" date="2014-09" db="EMBL/GenBank/DDBJ databases">
        <authorList>
            <person name="Magalhaes I.L.F."/>
            <person name="Oliveira U."/>
            <person name="Santos F.R."/>
            <person name="Vidigal T.H.D.A."/>
            <person name="Brescovit A.D."/>
            <person name="Santos A.J."/>
        </authorList>
    </citation>
    <scope>NUCLEOTIDE SEQUENCE</scope>
    <source>
        <tissue evidence="1">Shoot tissue taken approximately 20 cm above the soil surface</tissue>
    </source>
</reference>
<proteinExistence type="predicted"/>
<dbReference type="AlphaFoldDB" id="A0A0A9G299"/>
<name>A0A0A9G299_ARUDO</name>
<dbReference type="EMBL" id="GBRH01183113">
    <property type="protein sequence ID" value="JAE14783.1"/>
    <property type="molecule type" value="Transcribed_RNA"/>
</dbReference>
<sequence length="41" mass="4620">MVRLPFCVHSPFLLNCSRLPHVNVSTCSTAVHIIEFSSLYT</sequence>
<evidence type="ECO:0000313" key="1">
    <source>
        <dbReference type="EMBL" id="JAE14783.1"/>
    </source>
</evidence>
<organism evidence="1">
    <name type="scientific">Arundo donax</name>
    <name type="common">Giant reed</name>
    <name type="synonym">Donax arundinaceus</name>
    <dbReference type="NCBI Taxonomy" id="35708"/>
    <lineage>
        <taxon>Eukaryota</taxon>
        <taxon>Viridiplantae</taxon>
        <taxon>Streptophyta</taxon>
        <taxon>Embryophyta</taxon>
        <taxon>Tracheophyta</taxon>
        <taxon>Spermatophyta</taxon>
        <taxon>Magnoliopsida</taxon>
        <taxon>Liliopsida</taxon>
        <taxon>Poales</taxon>
        <taxon>Poaceae</taxon>
        <taxon>PACMAD clade</taxon>
        <taxon>Arundinoideae</taxon>
        <taxon>Arundineae</taxon>
        <taxon>Arundo</taxon>
    </lineage>
</organism>
<accession>A0A0A9G299</accession>
<protein>
    <submittedName>
        <fullName evidence="1">Uncharacterized protein</fullName>
    </submittedName>
</protein>